<proteinExistence type="predicted"/>
<gene>
    <name evidence="2" type="ORF">S03H2_72194</name>
</gene>
<sequence>LYNQKKLKIREKEGDMTNKDMKHNAVKKNRIFSLIIYIAFSLLFILIVQTLPMYSATAIALASSGPS</sequence>
<reference evidence="2" key="1">
    <citation type="journal article" date="2014" name="Front. Microbiol.">
        <title>High frequency of phylogenetically diverse reductive dehalogenase-homologous genes in deep subseafloor sedimentary metagenomes.</title>
        <authorList>
            <person name="Kawai M."/>
            <person name="Futagami T."/>
            <person name="Toyoda A."/>
            <person name="Takaki Y."/>
            <person name="Nishi S."/>
            <person name="Hori S."/>
            <person name="Arai W."/>
            <person name="Tsubouchi T."/>
            <person name="Morono Y."/>
            <person name="Uchiyama I."/>
            <person name="Ito T."/>
            <person name="Fujiyama A."/>
            <person name="Inagaki F."/>
            <person name="Takami H."/>
        </authorList>
    </citation>
    <scope>NUCLEOTIDE SEQUENCE</scope>
    <source>
        <strain evidence="2">Expedition CK06-06</strain>
    </source>
</reference>
<accession>X1JW11</accession>
<comment type="caution">
    <text evidence="2">The sequence shown here is derived from an EMBL/GenBank/DDBJ whole genome shotgun (WGS) entry which is preliminary data.</text>
</comment>
<feature type="non-terminal residue" evidence="2">
    <location>
        <position position="1"/>
    </location>
</feature>
<dbReference type="AlphaFoldDB" id="X1JW11"/>
<evidence type="ECO:0000313" key="2">
    <source>
        <dbReference type="EMBL" id="GAH98307.1"/>
    </source>
</evidence>
<feature type="transmembrane region" description="Helical" evidence="1">
    <location>
        <begin position="31"/>
        <end position="51"/>
    </location>
</feature>
<keyword evidence="1" id="KW-0812">Transmembrane</keyword>
<protein>
    <submittedName>
        <fullName evidence="2">Uncharacterized protein</fullName>
    </submittedName>
</protein>
<evidence type="ECO:0000256" key="1">
    <source>
        <dbReference type="SAM" id="Phobius"/>
    </source>
</evidence>
<keyword evidence="1" id="KW-1133">Transmembrane helix</keyword>
<keyword evidence="1" id="KW-0472">Membrane</keyword>
<feature type="non-terminal residue" evidence="2">
    <location>
        <position position="67"/>
    </location>
</feature>
<organism evidence="2">
    <name type="scientific">marine sediment metagenome</name>
    <dbReference type="NCBI Taxonomy" id="412755"/>
    <lineage>
        <taxon>unclassified sequences</taxon>
        <taxon>metagenomes</taxon>
        <taxon>ecological metagenomes</taxon>
    </lineage>
</organism>
<name>X1JW11_9ZZZZ</name>
<dbReference type="EMBL" id="BARU01048675">
    <property type="protein sequence ID" value="GAH98307.1"/>
    <property type="molecule type" value="Genomic_DNA"/>
</dbReference>